<dbReference type="EMBL" id="MLAK01000938">
    <property type="protein sequence ID" value="OHT00809.1"/>
    <property type="molecule type" value="Genomic_DNA"/>
</dbReference>
<dbReference type="Proteomes" id="UP000179807">
    <property type="component" value="Unassembled WGS sequence"/>
</dbReference>
<proteinExistence type="predicted"/>
<name>A0A1J4JNV2_9EUKA</name>
<dbReference type="GeneID" id="94828610"/>
<dbReference type="VEuPathDB" id="TrichDB:TRFO_07798"/>
<keyword evidence="3" id="KW-1185">Reference proteome</keyword>
<gene>
    <name evidence="2" type="ORF">TRFO_07798</name>
</gene>
<feature type="region of interest" description="Disordered" evidence="1">
    <location>
        <begin position="41"/>
        <end position="100"/>
    </location>
</feature>
<evidence type="ECO:0000313" key="3">
    <source>
        <dbReference type="Proteomes" id="UP000179807"/>
    </source>
</evidence>
<reference evidence="2" key="1">
    <citation type="submission" date="2016-10" db="EMBL/GenBank/DDBJ databases">
        <authorList>
            <person name="Benchimol M."/>
            <person name="Almeida L.G."/>
            <person name="Vasconcelos A.T."/>
            <person name="Perreira-Neves A."/>
            <person name="Rosa I.A."/>
            <person name="Tasca T."/>
            <person name="Bogo M.R."/>
            <person name="de Souza W."/>
        </authorList>
    </citation>
    <scope>NUCLEOTIDE SEQUENCE [LARGE SCALE GENOMIC DNA]</scope>
    <source>
        <strain evidence="2">K</strain>
    </source>
</reference>
<protein>
    <submittedName>
        <fullName evidence="2">Uncharacterized protein</fullName>
    </submittedName>
</protein>
<dbReference type="AlphaFoldDB" id="A0A1J4JNV2"/>
<comment type="caution">
    <text evidence="2">The sequence shown here is derived from an EMBL/GenBank/DDBJ whole genome shotgun (WGS) entry which is preliminary data.</text>
</comment>
<evidence type="ECO:0000313" key="2">
    <source>
        <dbReference type="EMBL" id="OHT00809.1"/>
    </source>
</evidence>
<feature type="compositionally biased region" description="Basic and acidic residues" evidence="1">
    <location>
        <begin position="41"/>
        <end position="93"/>
    </location>
</feature>
<dbReference type="RefSeq" id="XP_068353945.1">
    <property type="nucleotide sequence ID" value="XM_068493906.1"/>
</dbReference>
<evidence type="ECO:0000256" key="1">
    <source>
        <dbReference type="SAM" id="MobiDB-lite"/>
    </source>
</evidence>
<organism evidence="2 3">
    <name type="scientific">Tritrichomonas foetus</name>
    <dbReference type="NCBI Taxonomy" id="1144522"/>
    <lineage>
        <taxon>Eukaryota</taxon>
        <taxon>Metamonada</taxon>
        <taxon>Parabasalia</taxon>
        <taxon>Tritrichomonadida</taxon>
        <taxon>Tritrichomonadidae</taxon>
        <taxon>Tritrichomonas</taxon>
    </lineage>
</organism>
<accession>A0A1J4JNV2</accession>
<sequence>MDINKELNKVKGLYVKSYTSIIIETESSDFIFDYRIPDTLKPRKFKETKEEENQEVNKEENQEVNKEENQEVNKEENQEINKEENQEDKRTYWDDNNEVESDGEHFFSNTSLEIKPDSMKESNQVVHTIQLKTTENQKSNVYKDIQIEFLYQKKQNNINNCIELFMEGFIESLVIETTKSLEPTIVEIAQKHSFSPSFRAVPTVPFFKPFYNSLKKQKFYYLDLTKSKPDDKYYIEKSFSITEEELINLLKNFYYINSSTTIEMISKFLASYTDPNSHNIFLDNTVSRRRKKMIIEALKTLFTNCLNNLNHNSSHDNANNNVHDICIIILSCLVICKTGIKTTIFGNVSELCKQLCRIDREKITLPLRQVFNDLPNITSNQNEFLLFFTNIKEQECFLINTHKEDANTILNIGWIEGSKVSETLSFAQRKEKFLIFGPNTMNILHEYKFQMRKFHCIVESSFAQNSDISRKFYQDFKQYPNFLEYANVLFHPDNQFFDFNHVWNNGIILRNNVMMKLVNNSHEPKGYVIMRYYPIIYNFLKQYCSQQQMPTKAYALKGTPGTGKTIMFIYIILRWFQARDLVNDKNQPISTIFIKPPSSTNSGCLYFQYNESGIRFGIINKSYSQIKFRNRLKPYLGVLYSPANGYSISPKELVYENAQSLFLFDELKHSPINFTQRYMILNSIGSKYQNDKFIEKQIYTFLPNQDEMLMISSLIDAKYRNEYWKKYQLVQSNIRACVQTITSEELYNSAKTASENLHQNSYMSALQYPEKFLHKEINDARKYLIHINAFTPKDSQLFSYTHFDPNNIFEDKFTNYTVKTPSDTILSLLRHGFIVQKYHNRKYFFSIIPDTPKFQSIRGTWLEIEMNDVLKESNNTFSFYTRRIASRNDSGITNNYSHENIVKFTLNPESKLVYKTHYLDDLFYSKREVVYFISSPSNYPGFDSAYRGIVKRKTRLILIQYTVSDRRSFHIGIYEYILEKLKYLHNDWKLEFWAVIPNINAPFHFNNIEGFSPIPTTKEEKENAKELIRNGRFYLSLTVGNSNLAKEEFCEYTQNYVFRKAEPIFPTVPIQQSLT</sequence>